<dbReference type="RefSeq" id="WP_185104147.1">
    <property type="nucleotide sequence ID" value="NZ_JACHMI010000001.1"/>
</dbReference>
<comment type="caution">
    <text evidence="1">The sequence shown here is derived from an EMBL/GenBank/DDBJ whole genome shotgun (WGS) entry which is preliminary data.</text>
</comment>
<evidence type="ECO:0000313" key="1">
    <source>
        <dbReference type="EMBL" id="MBB6549772.1"/>
    </source>
</evidence>
<evidence type="ECO:0000313" key="2">
    <source>
        <dbReference type="Proteomes" id="UP000565579"/>
    </source>
</evidence>
<keyword evidence="2" id="KW-1185">Reference proteome</keyword>
<protein>
    <submittedName>
        <fullName evidence="1">Uncharacterized protein</fullName>
    </submittedName>
</protein>
<name>A0A7X0NUG7_9ACTN</name>
<dbReference type="AlphaFoldDB" id="A0A7X0NUG7"/>
<reference evidence="1 2" key="1">
    <citation type="submission" date="2020-08" db="EMBL/GenBank/DDBJ databases">
        <title>Sequencing the genomes of 1000 actinobacteria strains.</title>
        <authorList>
            <person name="Klenk H.-P."/>
        </authorList>
    </citation>
    <scope>NUCLEOTIDE SEQUENCE [LARGE SCALE GENOMIC DNA]</scope>
    <source>
        <strain evidence="1 2">DSM 43768</strain>
    </source>
</reference>
<dbReference type="Proteomes" id="UP000565579">
    <property type="component" value="Unassembled WGS sequence"/>
</dbReference>
<organism evidence="1 2">
    <name type="scientific">Nonomuraea rubra</name>
    <dbReference type="NCBI Taxonomy" id="46180"/>
    <lineage>
        <taxon>Bacteria</taxon>
        <taxon>Bacillati</taxon>
        <taxon>Actinomycetota</taxon>
        <taxon>Actinomycetes</taxon>
        <taxon>Streptosporangiales</taxon>
        <taxon>Streptosporangiaceae</taxon>
        <taxon>Nonomuraea</taxon>
    </lineage>
</organism>
<sequence>MTELVRRAGRDPATVHRLTGGNPLLVTELLGSDGAAVPSTVQDLILDRLRSLPEPARDLARLVSAMPTRADAAVVAGVPELVETCVDAGVLVPAWDGVAFRHELLRGAVEESLSPARRVALHRRVPALLADAPGIDPGRLVHHALNAGDSAAVLHYGQLAGAGAARQGAHREAAAHYRAAVEHAGGLLAGPVGENLRWISRLAWRAAARLAERDRLAARLAAAIRKGIDPAG</sequence>
<dbReference type="EMBL" id="JACHMI010000001">
    <property type="protein sequence ID" value="MBB6549772.1"/>
    <property type="molecule type" value="Genomic_DNA"/>
</dbReference>
<gene>
    <name evidence="1" type="ORF">HD593_004567</name>
</gene>
<proteinExistence type="predicted"/>
<accession>A0A7X0NUG7</accession>